<dbReference type="RefSeq" id="WP_164446995.1">
    <property type="nucleotide sequence ID" value="NZ_SAIY01000003.1"/>
</dbReference>
<dbReference type="GO" id="GO:0003677">
    <property type="term" value="F:DNA binding"/>
    <property type="evidence" value="ECO:0007669"/>
    <property type="project" value="UniProtKB-KW"/>
</dbReference>
<dbReference type="CDD" id="cd06170">
    <property type="entry name" value="LuxR_C_like"/>
    <property type="match status" value="1"/>
</dbReference>
<dbReference type="Proteomes" id="UP000478148">
    <property type="component" value="Unassembled WGS sequence"/>
</dbReference>
<gene>
    <name evidence="6" type="ORF">ENC19_10485</name>
</gene>
<dbReference type="GO" id="GO:0006355">
    <property type="term" value="P:regulation of DNA-templated transcription"/>
    <property type="evidence" value="ECO:0007669"/>
    <property type="project" value="InterPro"/>
</dbReference>
<dbReference type="SMART" id="SM00448">
    <property type="entry name" value="REC"/>
    <property type="match status" value="1"/>
</dbReference>
<dbReference type="InterPro" id="IPR016032">
    <property type="entry name" value="Sig_transdc_resp-reg_C-effctor"/>
</dbReference>
<keyword evidence="7" id="KW-1185">Reference proteome</keyword>
<feature type="modified residue" description="4-aspartylphosphate" evidence="3">
    <location>
        <position position="61"/>
    </location>
</feature>
<dbReference type="GO" id="GO:0000160">
    <property type="term" value="P:phosphorelay signal transduction system"/>
    <property type="evidence" value="ECO:0007669"/>
    <property type="project" value="InterPro"/>
</dbReference>
<evidence type="ECO:0000313" key="6">
    <source>
        <dbReference type="EMBL" id="NGM13055.1"/>
    </source>
</evidence>
<dbReference type="CDD" id="cd17535">
    <property type="entry name" value="REC_NarL-like"/>
    <property type="match status" value="1"/>
</dbReference>
<dbReference type="InterPro" id="IPR039420">
    <property type="entry name" value="WalR-like"/>
</dbReference>
<accession>A0A6M1KVD1</accession>
<organism evidence="6 7">
    <name type="scientific">Verrucosispora sioxanthis</name>
    <dbReference type="NCBI Taxonomy" id="2499994"/>
    <lineage>
        <taxon>Bacteria</taxon>
        <taxon>Bacillati</taxon>
        <taxon>Actinomycetota</taxon>
        <taxon>Actinomycetes</taxon>
        <taxon>Micromonosporales</taxon>
        <taxon>Micromonosporaceae</taxon>
        <taxon>Micromonospora</taxon>
    </lineage>
</organism>
<reference evidence="6 7" key="1">
    <citation type="submission" date="2020-02" db="EMBL/GenBank/DDBJ databases">
        <title>Draft Genome Sequence of Verrucosispora sp. Strain CWR15, Isolated from Gulf of Mexico Sponge.</title>
        <authorList>
            <person name="Kennedy S.J."/>
            <person name="Cella E."/>
            <person name="Azarian T."/>
            <person name="Baker B.J."/>
            <person name="Shaw L.N."/>
        </authorList>
    </citation>
    <scope>NUCLEOTIDE SEQUENCE [LARGE SCALE GENOMIC DNA]</scope>
    <source>
        <strain evidence="6 7">CWR15</strain>
    </source>
</reference>
<dbReference type="InterPro" id="IPR058245">
    <property type="entry name" value="NreC/VraR/RcsB-like_REC"/>
</dbReference>
<dbReference type="PANTHER" id="PTHR43214:SF43">
    <property type="entry name" value="TWO-COMPONENT RESPONSE REGULATOR"/>
    <property type="match status" value="1"/>
</dbReference>
<dbReference type="EMBL" id="SAIY01000003">
    <property type="protein sequence ID" value="NGM13055.1"/>
    <property type="molecule type" value="Genomic_DNA"/>
</dbReference>
<dbReference type="PROSITE" id="PS50110">
    <property type="entry name" value="RESPONSE_REGULATORY"/>
    <property type="match status" value="1"/>
</dbReference>
<dbReference type="InterPro" id="IPR011006">
    <property type="entry name" value="CheY-like_superfamily"/>
</dbReference>
<dbReference type="SUPFAM" id="SSF46894">
    <property type="entry name" value="C-terminal effector domain of the bipartite response regulators"/>
    <property type="match status" value="1"/>
</dbReference>
<evidence type="ECO:0000256" key="3">
    <source>
        <dbReference type="PROSITE-ProRule" id="PRU00169"/>
    </source>
</evidence>
<feature type="domain" description="HTH luxR-type" evidence="4">
    <location>
        <begin position="144"/>
        <end position="209"/>
    </location>
</feature>
<proteinExistence type="predicted"/>
<dbReference type="Pfam" id="PF00196">
    <property type="entry name" value="GerE"/>
    <property type="match status" value="1"/>
</dbReference>
<dbReference type="Gene3D" id="3.40.50.2300">
    <property type="match status" value="1"/>
</dbReference>
<dbReference type="PANTHER" id="PTHR43214">
    <property type="entry name" value="TWO-COMPONENT RESPONSE REGULATOR"/>
    <property type="match status" value="1"/>
</dbReference>
<evidence type="ECO:0000256" key="2">
    <source>
        <dbReference type="ARBA" id="ARBA00023125"/>
    </source>
</evidence>
<dbReference type="SUPFAM" id="SSF52172">
    <property type="entry name" value="CheY-like"/>
    <property type="match status" value="1"/>
</dbReference>
<keyword evidence="2" id="KW-0238">DNA-binding</keyword>
<dbReference type="InterPro" id="IPR001789">
    <property type="entry name" value="Sig_transdc_resp-reg_receiver"/>
</dbReference>
<keyword evidence="1 3" id="KW-0597">Phosphoprotein</keyword>
<evidence type="ECO:0000256" key="1">
    <source>
        <dbReference type="ARBA" id="ARBA00022553"/>
    </source>
</evidence>
<evidence type="ECO:0000259" key="5">
    <source>
        <dbReference type="PROSITE" id="PS50110"/>
    </source>
</evidence>
<sequence>MSESPAIRVAVVDDHPLFARGLELLLPSATAGRVRVVGATGDAAAAASLMCRCLPDVALVDLHMPAPGGIRAVAAIRRTTPRVRVVAMSGDSDPTPALEALRAGAEAFLPKSAEPEALLPPLLAVLDGWAVLPAQLLRELLHSGPGFRVDLDPDERALLRSIAAGRSTLTIADQLHVSERTVKRMTAALLRKLRVGTRAEAAALAGHAGLLGD</sequence>
<dbReference type="SMART" id="SM00421">
    <property type="entry name" value="HTH_LUXR"/>
    <property type="match status" value="1"/>
</dbReference>
<name>A0A6M1KVD1_9ACTN</name>
<dbReference type="PROSITE" id="PS50043">
    <property type="entry name" value="HTH_LUXR_2"/>
    <property type="match status" value="1"/>
</dbReference>
<evidence type="ECO:0000313" key="7">
    <source>
        <dbReference type="Proteomes" id="UP000478148"/>
    </source>
</evidence>
<feature type="domain" description="Response regulatory" evidence="5">
    <location>
        <begin position="8"/>
        <end position="126"/>
    </location>
</feature>
<comment type="caution">
    <text evidence="6">The sequence shown here is derived from an EMBL/GenBank/DDBJ whole genome shotgun (WGS) entry which is preliminary data.</text>
</comment>
<dbReference type="PRINTS" id="PR00038">
    <property type="entry name" value="HTHLUXR"/>
</dbReference>
<protein>
    <submittedName>
        <fullName evidence="6">Response regulator transcription factor</fullName>
    </submittedName>
</protein>
<dbReference type="AlphaFoldDB" id="A0A6M1KVD1"/>
<dbReference type="InterPro" id="IPR000792">
    <property type="entry name" value="Tscrpt_reg_LuxR_C"/>
</dbReference>
<dbReference type="Pfam" id="PF00072">
    <property type="entry name" value="Response_reg"/>
    <property type="match status" value="1"/>
</dbReference>
<evidence type="ECO:0000259" key="4">
    <source>
        <dbReference type="PROSITE" id="PS50043"/>
    </source>
</evidence>
<dbReference type="PROSITE" id="PS00622">
    <property type="entry name" value="HTH_LUXR_1"/>
    <property type="match status" value="1"/>
</dbReference>